<feature type="transmembrane region" description="Helical" evidence="1">
    <location>
        <begin position="166"/>
        <end position="186"/>
    </location>
</feature>
<dbReference type="EMBL" id="UOGF01000034">
    <property type="protein sequence ID" value="VAX27961.1"/>
    <property type="molecule type" value="Genomic_DNA"/>
</dbReference>
<evidence type="ECO:0000313" key="2">
    <source>
        <dbReference type="EMBL" id="VAX27961.1"/>
    </source>
</evidence>
<keyword evidence="1" id="KW-0472">Membrane</keyword>
<name>A0A3B1CN98_9ZZZZ</name>
<organism evidence="2">
    <name type="scientific">hydrothermal vent metagenome</name>
    <dbReference type="NCBI Taxonomy" id="652676"/>
    <lineage>
        <taxon>unclassified sequences</taxon>
        <taxon>metagenomes</taxon>
        <taxon>ecological metagenomes</taxon>
    </lineage>
</organism>
<evidence type="ECO:0008006" key="3">
    <source>
        <dbReference type="Google" id="ProtNLM"/>
    </source>
</evidence>
<proteinExistence type="predicted"/>
<keyword evidence="1" id="KW-1133">Transmembrane helix</keyword>
<sequence>MIFNEKLNMDLLPKMVRVFICLAVLFFSSQVLAQSEIFYKYVDKNGTVVITQSLKDVPKDQREKMEEVNFEIKDAAEKISEQTTKSASEVEALGEEQKEALKEFVTEENIKAVGAEAVRQGKDVFASFIEDQKTSLIVYVVAGIAGFFIFSKLLKRFTGGFVTKIVMKFAVVIVIFSGIYLLYLSWLSKTVLNFNPSGDLSEKSLVDQMTTPGEILQQTQDVVDQFNSNTKQREALLNGMDGS</sequence>
<accession>A0A3B1CN98</accession>
<protein>
    <recommendedName>
        <fullName evidence="3">DUF4124 domain-containing protein</fullName>
    </recommendedName>
</protein>
<reference evidence="2" key="1">
    <citation type="submission" date="2018-06" db="EMBL/GenBank/DDBJ databases">
        <authorList>
            <person name="Zhirakovskaya E."/>
        </authorList>
    </citation>
    <scope>NUCLEOTIDE SEQUENCE</scope>
</reference>
<keyword evidence="1" id="KW-0812">Transmembrane</keyword>
<dbReference type="AlphaFoldDB" id="A0A3B1CN98"/>
<gene>
    <name evidence="2" type="ORF">MNBD_NITROSPIRAE01-1498</name>
</gene>
<feature type="transmembrane region" description="Helical" evidence="1">
    <location>
        <begin position="136"/>
        <end position="154"/>
    </location>
</feature>
<evidence type="ECO:0000256" key="1">
    <source>
        <dbReference type="SAM" id="Phobius"/>
    </source>
</evidence>